<dbReference type="InterPro" id="IPR010044">
    <property type="entry name" value="MTAP"/>
</dbReference>
<keyword evidence="1 3" id="KW-0328">Glycosyltransferase</keyword>
<dbReference type="HAMAP" id="MF_01963">
    <property type="entry name" value="MTAP"/>
    <property type="match status" value="1"/>
</dbReference>
<dbReference type="OrthoDB" id="1523230at2"/>
<comment type="subunit">
    <text evidence="3">Homohexamer. Dimer of a homotrimer.</text>
</comment>
<comment type="catalytic activity">
    <reaction evidence="3">
        <text>S-methyl-5'-thioadenosine + phosphate = 5-(methylsulfanyl)-alpha-D-ribose 1-phosphate + adenine</text>
        <dbReference type="Rhea" id="RHEA:11852"/>
        <dbReference type="ChEBI" id="CHEBI:16708"/>
        <dbReference type="ChEBI" id="CHEBI:17509"/>
        <dbReference type="ChEBI" id="CHEBI:43474"/>
        <dbReference type="ChEBI" id="CHEBI:58533"/>
        <dbReference type="EC" id="2.4.2.28"/>
    </reaction>
</comment>
<proteinExistence type="inferred from homology"/>
<protein>
    <recommendedName>
        <fullName evidence="3">S-methyl-5'-thioadenosine phosphorylase</fullName>
        <ecNumber evidence="3">2.4.2.28</ecNumber>
    </recommendedName>
    <alternativeName>
        <fullName evidence="3">5'-methylthioadenosine phosphorylase</fullName>
        <shortName evidence="3">MTA phosphorylase</shortName>
        <shortName evidence="3">MTAP</shortName>
    </alternativeName>
</protein>
<feature type="binding site" evidence="3">
    <location>
        <begin position="55"/>
        <end position="56"/>
    </location>
    <ligand>
        <name>phosphate</name>
        <dbReference type="ChEBI" id="CHEBI:43474"/>
    </ligand>
</feature>
<feature type="binding site" evidence="3">
    <location>
        <position position="186"/>
    </location>
    <ligand>
        <name>phosphate</name>
        <dbReference type="ChEBI" id="CHEBI:43474"/>
    </ligand>
</feature>
<comment type="similarity">
    <text evidence="3">Belongs to the PNP/MTAP phosphorylase family. MTAP subfamily.</text>
</comment>
<dbReference type="eggNOG" id="COG0005">
    <property type="taxonomic scope" value="Bacteria"/>
</dbReference>
<dbReference type="GO" id="GO:0017061">
    <property type="term" value="F:S-methyl-5-thioadenosine phosphorylase activity"/>
    <property type="evidence" value="ECO:0007669"/>
    <property type="project" value="UniProtKB-UniRule"/>
</dbReference>
<dbReference type="PANTHER" id="PTHR42679">
    <property type="entry name" value="S-METHYL-5'-THIOADENOSINE PHOSPHORYLASE"/>
    <property type="match status" value="1"/>
</dbReference>
<feature type="binding site" evidence="3">
    <location>
        <begin position="209"/>
        <end position="211"/>
    </location>
    <ligand>
        <name>substrate</name>
    </ligand>
</feature>
<comment type="function">
    <text evidence="3">Catalyzes the reversible phosphorylation of S-methyl-5'-thioadenosine (MTA) to adenine and 5-methylthioribose-1-phosphate. Involved in the breakdown of MTA, a major by-product of polyamine biosynthesis. Responsible for the first step in the methionine salvage pathway after MTA has been generated from S-adenosylmethionine. Has broad substrate specificity with 6-aminopurine nucleosides as preferred substrates.</text>
</comment>
<dbReference type="EMBL" id="CP000251">
    <property type="protein sequence ID" value="ABC80954.1"/>
    <property type="molecule type" value="Genomic_DNA"/>
</dbReference>
<evidence type="ECO:0000256" key="2">
    <source>
        <dbReference type="ARBA" id="ARBA00022679"/>
    </source>
</evidence>
<dbReference type="CDD" id="cd09010">
    <property type="entry name" value="MTAP_SsMTAPII_like_MTIP"/>
    <property type="match status" value="1"/>
</dbReference>
<accession>Q2IQ74</accession>
<feature type="site" description="Important for substrate specificity" evidence="3">
    <location>
        <position position="167"/>
    </location>
</feature>
<dbReference type="RefSeq" id="WP_011420237.1">
    <property type="nucleotide sequence ID" value="NC_007760.1"/>
</dbReference>
<evidence type="ECO:0000256" key="1">
    <source>
        <dbReference type="ARBA" id="ARBA00022676"/>
    </source>
</evidence>
<dbReference type="NCBIfam" id="TIGR01694">
    <property type="entry name" value="MTAP"/>
    <property type="match status" value="1"/>
</dbReference>
<sequence>MARAMVGVIGGTGLGEALGALGGGEVRELDTPFGRPSAPITLTEVGGVPLALLPRHGEGHMLNPSQVPYRANIWALKSLGVTHVLASGAVGSLREEVAPRNLVIPDQVIDRTFRRAGTFFDDLAVHVEFAAPFCTTLRNVLVKAGTGFPARVHQGGTYVCMEGPQFSTRAESELHRSWGASLIGMTVMPEAKLAREAELCYALVALPTDYDCWKPHPASVDQAKLIEEILGNVKSATQNAIELIRRAIPHVAALEKPCACQSALALAIWSDRSRIAPATREKLRPILEKYLAG</sequence>
<feature type="domain" description="Nucleoside phosphorylase" evidence="4">
    <location>
        <begin position="6"/>
        <end position="248"/>
    </location>
</feature>
<comment type="pathway">
    <text evidence="3">Amino-acid biosynthesis; L-methionine biosynthesis via salvage pathway; S-methyl-5-thio-alpha-D-ribose 1-phosphate from S-methyl-5'-thioadenosine (phosphorylase route): step 1/1.</text>
</comment>
<dbReference type="Pfam" id="PF01048">
    <property type="entry name" value="PNP_UDP_1"/>
    <property type="match status" value="1"/>
</dbReference>
<dbReference type="KEGG" id="ade:Adeh_1180"/>
<reference evidence="5 6" key="1">
    <citation type="submission" date="2006-01" db="EMBL/GenBank/DDBJ databases">
        <title>Complete sequence of Anaeromyxobacter dehalogenans 2CP-C.</title>
        <authorList>
            <consortium name="US DOE Joint Genome Institute"/>
            <person name="Copeland A."/>
            <person name="Lucas S."/>
            <person name="Lapidus A."/>
            <person name="Barry K."/>
            <person name="Detter J.C."/>
            <person name="Glavina T."/>
            <person name="Hammon N."/>
            <person name="Israni S."/>
            <person name="Pitluck S."/>
            <person name="Brettin T."/>
            <person name="Bruce D."/>
            <person name="Han C."/>
            <person name="Tapia R."/>
            <person name="Gilna P."/>
            <person name="Kiss H."/>
            <person name="Schmutz J."/>
            <person name="Larimer F."/>
            <person name="Land M."/>
            <person name="Kyrpides N."/>
            <person name="Anderson I."/>
            <person name="Sanford R.A."/>
            <person name="Ritalahti K.M."/>
            <person name="Thomas H.S."/>
            <person name="Kirby J.R."/>
            <person name="Zhulin I.B."/>
            <person name="Loeffler F.E."/>
            <person name="Richardson P."/>
        </authorList>
    </citation>
    <scope>NUCLEOTIDE SEQUENCE [LARGE SCALE GENOMIC DNA]</scope>
    <source>
        <strain evidence="5 6">2CP-C</strain>
    </source>
</reference>
<dbReference type="Proteomes" id="UP000001935">
    <property type="component" value="Chromosome"/>
</dbReference>
<evidence type="ECO:0000256" key="3">
    <source>
        <dbReference type="HAMAP-Rule" id="MF_01963"/>
    </source>
</evidence>
<feature type="binding site" evidence="3">
    <location>
        <position position="12"/>
    </location>
    <ligand>
        <name>phosphate</name>
        <dbReference type="ChEBI" id="CHEBI:43474"/>
    </ligand>
</feature>
<name>Q2IQ74_ANADE</name>
<evidence type="ECO:0000313" key="5">
    <source>
        <dbReference type="EMBL" id="ABC80954.1"/>
    </source>
</evidence>
<keyword evidence="2 3" id="KW-0808">Transferase</keyword>
<comment type="caution">
    <text evidence="3">Lacks conserved residue(s) required for the propagation of feature annotation.</text>
</comment>
<dbReference type="AlphaFoldDB" id="Q2IQ74"/>
<evidence type="ECO:0000259" key="4">
    <source>
        <dbReference type="Pfam" id="PF01048"/>
    </source>
</evidence>
<feature type="site" description="Important for substrate specificity" evidence="3">
    <location>
        <position position="226"/>
    </location>
</feature>
<organism evidence="5 6">
    <name type="scientific">Anaeromyxobacter dehalogenans (strain 2CP-C)</name>
    <dbReference type="NCBI Taxonomy" id="290397"/>
    <lineage>
        <taxon>Bacteria</taxon>
        <taxon>Pseudomonadati</taxon>
        <taxon>Myxococcota</taxon>
        <taxon>Myxococcia</taxon>
        <taxon>Myxococcales</taxon>
        <taxon>Cystobacterineae</taxon>
        <taxon>Anaeromyxobacteraceae</taxon>
        <taxon>Anaeromyxobacter</taxon>
    </lineage>
</organism>
<dbReference type="GO" id="GO:0005829">
    <property type="term" value="C:cytosol"/>
    <property type="evidence" value="ECO:0007669"/>
    <property type="project" value="TreeGrafter"/>
</dbReference>
<feature type="binding site" evidence="3">
    <location>
        <position position="185"/>
    </location>
    <ligand>
        <name>substrate</name>
    </ligand>
</feature>
<evidence type="ECO:0000313" key="6">
    <source>
        <dbReference type="Proteomes" id="UP000001935"/>
    </source>
</evidence>
<dbReference type="STRING" id="290397.Adeh_1180"/>
<dbReference type="HOGENOM" id="CLU_054456_0_0_7"/>
<dbReference type="PANTHER" id="PTHR42679:SF2">
    <property type="entry name" value="S-METHYL-5'-THIOADENOSINE PHOSPHORYLASE"/>
    <property type="match status" value="1"/>
</dbReference>
<dbReference type="InterPro" id="IPR000845">
    <property type="entry name" value="Nucleoside_phosphorylase_d"/>
</dbReference>
<dbReference type="InterPro" id="IPR035994">
    <property type="entry name" value="Nucleoside_phosphorylase_sf"/>
</dbReference>
<gene>
    <name evidence="3" type="primary">mtnP</name>
    <name evidence="5" type="ordered locus">Adeh_1180</name>
</gene>
<dbReference type="Gene3D" id="3.40.50.1580">
    <property type="entry name" value="Nucleoside phosphorylase domain"/>
    <property type="match status" value="1"/>
</dbReference>
<keyword evidence="3" id="KW-0660">Purine salvage</keyword>
<dbReference type="EC" id="2.4.2.28" evidence="3"/>
<dbReference type="GO" id="GO:0006166">
    <property type="term" value="P:purine ribonucleoside salvage"/>
    <property type="evidence" value="ECO:0007669"/>
    <property type="project" value="UniProtKB-KW"/>
</dbReference>
<dbReference type="GO" id="GO:0019509">
    <property type="term" value="P:L-methionine salvage from methylthioadenosine"/>
    <property type="evidence" value="ECO:0007669"/>
    <property type="project" value="UniProtKB-UniRule"/>
</dbReference>
<dbReference type="SUPFAM" id="SSF53167">
    <property type="entry name" value="Purine and uridine phosphorylases"/>
    <property type="match status" value="1"/>
</dbReference>
<dbReference type="UniPathway" id="UPA00904">
    <property type="reaction ID" value="UER00873"/>
</dbReference>